<evidence type="ECO:0008006" key="4">
    <source>
        <dbReference type="Google" id="ProtNLM"/>
    </source>
</evidence>
<feature type="transmembrane region" description="Helical" evidence="1">
    <location>
        <begin position="105"/>
        <end position="125"/>
    </location>
</feature>
<feature type="transmembrane region" description="Helical" evidence="1">
    <location>
        <begin position="9"/>
        <end position="29"/>
    </location>
</feature>
<feature type="transmembrane region" description="Helical" evidence="1">
    <location>
        <begin position="146"/>
        <end position="170"/>
    </location>
</feature>
<comment type="caution">
    <text evidence="2">The sequence shown here is derived from an EMBL/GenBank/DDBJ whole genome shotgun (WGS) entry which is preliminary data.</text>
</comment>
<feature type="transmembrane region" description="Helical" evidence="1">
    <location>
        <begin position="395"/>
        <end position="415"/>
    </location>
</feature>
<dbReference type="RefSeq" id="WP_379537474.1">
    <property type="nucleotide sequence ID" value="NZ_JBHSDR010000003.1"/>
</dbReference>
<sequence>MLAPSFDELALLLLASALGAVALLLGGLWLTIMNVLVPVVLMFTMARATIGMLRVSVATVWTPLLWLRAAIFFYGGFGTVVLIVANDASRDYAEMFFTVYAHDILEYNVILVLFTLVMLAVVRIVTARPDYTGERRGLFDLPKSSLDLSVIGLSFLLLGAAANFMFIIPYQFGYVRTTFPAFLSEVAQASMIGLFLTTVSLARRRSPLLLPVIMFGLLFVLLGLLAFSKSSTVMPWVMLCLAYFYLRPTLRRAVIMASSIVALFFLSAPLVDQGRMLMSVRYGGIDAPAPLSERLEMLGTYFDDRAMASGDEDVNYAALRFSYVNVGSFVVALRDTGQGGSTYENAAAIFVPRALWPDKPIITDDARQLSYQMTGNWNNSLAPGLAPEAYWNGGWLGVVLIAMLLGTVVSTWSIYNLSVQLNSAWHLFPIVLLGVRMGSRFDGFFVADVLGPIAFGVIGHFVLTLANAAVSRRRIDQAA</sequence>
<organism evidence="2 3">
    <name type="scientific">Novosphingobium tardum</name>
    <dbReference type="NCBI Taxonomy" id="1538021"/>
    <lineage>
        <taxon>Bacteria</taxon>
        <taxon>Pseudomonadati</taxon>
        <taxon>Pseudomonadota</taxon>
        <taxon>Alphaproteobacteria</taxon>
        <taxon>Sphingomonadales</taxon>
        <taxon>Sphingomonadaceae</taxon>
        <taxon>Novosphingobium</taxon>
    </lineage>
</organism>
<keyword evidence="1" id="KW-1133">Transmembrane helix</keyword>
<feature type="transmembrane region" description="Helical" evidence="1">
    <location>
        <begin position="253"/>
        <end position="271"/>
    </location>
</feature>
<evidence type="ECO:0000313" key="3">
    <source>
        <dbReference type="Proteomes" id="UP001595828"/>
    </source>
</evidence>
<keyword evidence="1" id="KW-0472">Membrane</keyword>
<evidence type="ECO:0000256" key="1">
    <source>
        <dbReference type="SAM" id="Phobius"/>
    </source>
</evidence>
<dbReference type="Proteomes" id="UP001595828">
    <property type="component" value="Unassembled WGS sequence"/>
</dbReference>
<keyword evidence="1" id="KW-0812">Transmembrane</keyword>
<reference evidence="3" key="1">
    <citation type="journal article" date="2019" name="Int. J. Syst. Evol. Microbiol.">
        <title>The Global Catalogue of Microorganisms (GCM) 10K type strain sequencing project: providing services to taxonomists for standard genome sequencing and annotation.</title>
        <authorList>
            <consortium name="The Broad Institute Genomics Platform"/>
            <consortium name="The Broad Institute Genome Sequencing Center for Infectious Disease"/>
            <person name="Wu L."/>
            <person name="Ma J."/>
        </authorList>
    </citation>
    <scope>NUCLEOTIDE SEQUENCE [LARGE SCALE GENOMIC DNA]</scope>
    <source>
        <strain evidence="3">CGMCC 1.12989</strain>
    </source>
</reference>
<proteinExistence type="predicted"/>
<evidence type="ECO:0000313" key="2">
    <source>
        <dbReference type="EMBL" id="MFC4294000.1"/>
    </source>
</evidence>
<feature type="transmembrane region" description="Helical" evidence="1">
    <location>
        <begin position="449"/>
        <end position="470"/>
    </location>
</feature>
<feature type="transmembrane region" description="Helical" evidence="1">
    <location>
        <begin position="65"/>
        <end position="85"/>
    </location>
</feature>
<feature type="transmembrane region" description="Helical" evidence="1">
    <location>
        <begin position="208"/>
        <end position="228"/>
    </location>
</feature>
<feature type="transmembrane region" description="Helical" evidence="1">
    <location>
        <begin position="182"/>
        <end position="201"/>
    </location>
</feature>
<gene>
    <name evidence="2" type="ORF">ACFO0A_02880</name>
</gene>
<keyword evidence="3" id="KW-1185">Reference proteome</keyword>
<protein>
    <recommendedName>
        <fullName evidence="4">Oligosaccharide repeat unit polymerase</fullName>
    </recommendedName>
</protein>
<dbReference type="EMBL" id="JBHSDR010000003">
    <property type="protein sequence ID" value="MFC4294000.1"/>
    <property type="molecule type" value="Genomic_DNA"/>
</dbReference>
<accession>A0ABV8RL09</accession>
<name>A0ABV8RL09_9SPHN</name>
<feature type="transmembrane region" description="Helical" evidence="1">
    <location>
        <begin position="35"/>
        <end position="53"/>
    </location>
</feature>